<proteinExistence type="predicted"/>
<dbReference type="GeneID" id="95570279"/>
<dbReference type="Proteomes" id="UP000006228">
    <property type="component" value="Unassembled WGS sequence"/>
</dbReference>
<dbReference type="EMBL" id="AEVT01000085">
    <property type="protein sequence ID" value="EGA69299.1"/>
    <property type="molecule type" value="Genomic_DNA"/>
</dbReference>
<sequence length="447" mass="49649">MYPFKKRSVLASCITALMLAGCGGGGSGSSASESSRITSPNINGKPSLERVSAYQTSQHSSDVVECSKAFLNDESCDLAVIQPIGINDQDVTIDQIKQRLVVSDSWMAESFIAALEEINDQDLLNLFKPLNSVVISYDVRPSFYTTSTASMYIDPRYVWRNKAEWDSIHKQEDYRSSFQTEFQVDNAQRYVVQGTNEYVTYSNSYRAEYNEARTTAQIAPGLFRLLAHELAHANDFLPALDLAQVPDAGSINDYIRPLVKLNADLQAYSPIESEILKEAAQIAFQGKDMTDAVRDMTGVEAGAAFEPDKAAEFYSYSHPAEDVAMLFEAYMMYKKYNALSDVAFLAIPQHANPSCNDWKIQWGQRSRLSDAGVKERAVFVAGRILGKEDDAVLGELNGLPLAPSALNYGDGWCESQQVISHASRGAWIEPSSSEEEENLRYLEDFEL</sequence>
<accession>E8M9M8</accession>
<evidence type="ECO:0000256" key="1">
    <source>
        <dbReference type="SAM" id="SignalP"/>
    </source>
</evidence>
<gene>
    <name evidence="2" type="ORF">VISI1226_18986</name>
</gene>
<feature type="signal peptide" evidence="1">
    <location>
        <begin position="1"/>
        <end position="20"/>
    </location>
</feature>
<name>E8M9M8_PHOS4</name>
<dbReference type="AlphaFoldDB" id="E8M9M8"/>
<organism evidence="2 3">
    <name type="scientific">Vibrio sinaloensis DSM 21326</name>
    <dbReference type="NCBI Taxonomy" id="945550"/>
    <lineage>
        <taxon>Bacteria</taxon>
        <taxon>Pseudomonadati</taxon>
        <taxon>Pseudomonadota</taxon>
        <taxon>Gammaproteobacteria</taxon>
        <taxon>Vibrionales</taxon>
        <taxon>Vibrionaceae</taxon>
        <taxon>Vibrio</taxon>
        <taxon>Vibrio oreintalis group</taxon>
    </lineage>
</organism>
<dbReference type="eggNOG" id="ENOG502Z80B">
    <property type="taxonomic scope" value="Bacteria"/>
</dbReference>
<comment type="caution">
    <text evidence="2">The sequence shown here is derived from an EMBL/GenBank/DDBJ whole genome shotgun (WGS) entry which is preliminary data.</text>
</comment>
<evidence type="ECO:0000313" key="3">
    <source>
        <dbReference type="Proteomes" id="UP000006228"/>
    </source>
</evidence>
<protein>
    <recommendedName>
        <fullName evidence="4">Lipoprotein</fullName>
    </recommendedName>
</protein>
<reference evidence="2 3" key="1">
    <citation type="journal article" date="2012" name="Int. J. Syst. Evol. Microbiol.">
        <title>Vibrio caribbeanicus sp. nov., isolated from the marine sponge Scleritoderma cyanea.</title>
        <authorList>
            <person name="Hoffmann M."/>
            <person name="Monday S.R."/>
            <person name="Allard M.W."/>
            <person name="Strain E.A."/>
            <person name="Whittaker P."/>
            <person name="Naum M."/>
            <person name="McCarthy P.J."/>
            <person name="Lopez J.V."/>
            <person name="Fischer M."/>
            <person name="Brown E.W."/>
        </authorList>
    </citation>
    <scope>NUCLEOTIDE SEQUENCE [LARGE SCALE GENOMIC DNA]</scope>
    <source>
        <strain evidence="3">DSMZ 21326</strain>
    </source>
</reference>
<evidence type="ECO:0000313" key="2">
    <source>
        <dbReference type="EMBL" id="EGA69299.1"/>
    </source>
</evidence>
<evidence type="ECO:0008006" key="4">
    <source>
        <dbReference type="Google" id="ProtNLM"/>
    </source>
</evidence>
<dbReference type="PROSITE" id="PS51257">
    <property type="entry name" value="PROKAR_LIPOPROTEIN"/>
    <property type="match status" value="1"/>
</dbReference>
<feature type="chain" id="PRO_5003224857" description="Lipoprotein" evidence="1">
    <location>
        <begin position="21"/>
        <end position="447"/>
    </location>
</feature>
<dbReference type="OrthoDB" id="5803286at2"/>
<dbReference type="RefSeq" id="WP_008078711.1">
    <property type="nucleotide sequence ID" value="NZ_AEVT01000085.1"/>
</dbReference>
<keyword evidence="1" id="KW-0732">Signal</keyword>